<sequence>EHRHCILDRHGNSGPRRGAGPRPRRGRGDAPQRRPSRGRGRGRERRGEAERPGDPRRGRGAQALRPDPGGGRGRDRDTHGPRRRDPRHGHRGGRHLPQHHPHGLPGGLPRDHRVHHGGRKFRKGGHRLHGRRHDVRGRGEPGVRSRSGRHGPRPAAEGAGRRGGGRGL</sequence>
<feature type="non-terminal residue" evidence="2">
    <location>
        <position position="168"/>
    </location>
</feature>
<feature type="compositionally biased region" description="Basic residues" evidence="1">
    <location>
        <begin position="81"/>
        <end position="102"/>
    </location>
</feature>
<accession>A0A6J4T9R4</accession>
<feature type="compositionally biased region" description="Basic residues" evidence="1">
    <location>
        <begin position="112"/>
        <end position="135"/>
    </location>
</feature>
<dbReference type="AlphaFoldDB" id="A0A6J4T9R4"/>
<gene>
    <name evidence="2" type="ORF">AVDCRST_MAG05-3417</name>
</gene>
<evidence type="ECO:0000313" key="2">
    <source>
        <dbReference type="EMBL" id="CAA9517624.1"/>
    </source>
</evidence>
<name>A0A6J4T9R4_9ACTN</name>
<feature type="compositionally biased region" description="Basic and acidic residues" evidence="1">
    <location>
        <begin position="1"/>
        <end position="11"/>
    </location>
</feature>
<protein>
    <submittedName>
        <fullName evidence="2">Uncharacterized protein</fullName>
    </submittedName>
</protein>
<dbReference type="EMBL" id="CADCVM010000379">
    <property type="protein sequence ID" value="CAA9517624.1"/>
    <property type="molecule type" value="Genomic_DNA"/>
</dbReference>
<reference evidence="2" key="1">
    <citation type="submission" date="2020-02" db="EMBL/GenBank/DDBJ databases">
        <authorList>
            <person name="Meier V. D."/>
        </authorList>
    </citation>
    <scope>NUCLEOTIDE SEQUENCE</scope>
    <source>
        <strain evidence="2">AVDCRST_MAG05</strain>
    </source>
</reference>
<evidence type="ECO:0000256" key="1">
    <source>
        <dbReference type="SAM" id="MobiDB-lite"/>
    </source>
</evidence>
<feature type="region of interest" description="Disordered" evidence="1">
    <location>
        <begin position="1"/>
        <end position="168"/>
    </location>
</feature>
<organism evidence="2">
    <name type="scientific">uncultured Rubrobacteraceae bacterium</name>
    <dbReference type="NCBI Taxonomy" id="349277"/>
    <lineage>
        <taxon>Bacteria</taxon>
        <taxon>Bacillati</taxon>
        <taxon>Actinomycetota</taxon>
        <taxon>Rubrobacteria</taxon>
        <taxon>Rubrobacterales</taxon>
        <taxon>Rubrobacteraceae</taxon>
        <taxon>environmental samples</taxon>
    </lineage>
</organism>
<feature type="compositionally biased region" description="Basic and acidic residues" evidence="1">
    <location>
        <begin position="45"/>
        <end position="57"/>
    </location>
</feature>
<feature type="compositionally biased region" description="Basic residues" evidence="1">
    <location>
        <begin position="34"/>
        <end position="44"/>
    </location>
</feature>
<proteinExistence type="predicted"/>
<feature type="non-terminal residue" evidence="2">
    <location>
        <position position="1"/>
    </location>
</feature>